<dbReference type="OrthoDB" id="2967263at2759"/>
<dbReference type="GO" id="GO:0005737">
    <property type="term" value="C:cytoplasm"/>
    <property type="evidence" value="ECO:0007669"/>
    <property type="project" value="TreeGrafter"/>
</dbReference>
<proteinExistence type="predicted"/>
<dbReference type="GeneID" id="27691722"/>
<evidence type="ECO:0000256" key="1">
    <source>
        <dbReference type="ARBA" id="ARBA00022723"/>
    </source>
</evidence>
<dbReference type="PANTHER" id="PTHR13363">
    <property type="entry name" value="RING FINGER AND SRY DOMAIN-CONTAINING"/>
    <property type="match status" value="1"/>
</dbReference>
<keyword evidence="4" id="KW-0732">Signal</keyword>
<dbReference type="GO" id="GO:0051603">
    <property type="term" value="P:proteolysis involved in protein catabolic process"/>
    <property type="evidence" value="ECO:0007669"/>
    <property type="project" value="TreeGrafter"/>
</dbReference>
<dbReference type="InterPro" id="IPR000225">
    <property type="entry name" value="Armadillo"/>
</dbReference>
<dbReference type="AlphaFoldDB" id="A0A0L0H5G2"/>
<dbReference type="eggNOG" id="KOG2242">
    <property type="taxonomic scope" value="Eukaryota"/>
</dbReference>
<dbReference type="InterPro" id="IPR003877">
    <property type="entry name" value="SPRY_dom"/>
</dbReference>
<dbReference type="InterPro" id="IPR045129">
    <property type="entry name" value="RNF123/RKP/RSPRY1"/>
</dbReference>
<dbReference type="SMART" id="SM00449">
    <property type="entry name" value="SPRY"/>
    <property type="match status" value="1"/>
</dbReference>
<dbReference type="PROSITE" id="PS50188">
    <property type="entry name" value="B302_SPRY"/>
    <property type="match status" value="1"/>
</dbReference>
<name>A0A0L0H5G2_SPIPD</name>
<evidence type="ECO:0000259" key="5">
    <source>
        <dbReference type="PROSITE" id="PS50188"/>
    </source>
</evidence>
<gene>
    <name evidence="6" type="ORF">SPPG_08568</name>
</gene>
<dbReference type="RefSeq" id="XP_016604003.1">
    <property type="nucleotide sequence ID" value="XM_016756715.1"/>
</dbReference>
<protein>
    <recommendedName>
        <fullName evidence="5">B30.2/SPRY domain-containing protein</fullName>
    </recommendedName>
</protein>
<evidence type="ECO:0000313" key="7">
    <source>
        <dbReference type="Proteomes" id="UP000053201"/>
    </source>
</evidence>
<evidence type="ECO:0000256" key="2">
    <source>
        <dbReference type="ARBA" id="ARBA00022771"/>
    </source>
</evidence>
<reference evidence="6 7" key="1">
    <citation type="submission" date="2009-08" db="EMBL/GenBank/DDBJ databases">
        <title>The Genome Sequence of Spizellomyces punctatus strain DAOM BR117.</title>
        <authorList>
            <consortium name="The Broad Institute Genome Sequencing Platform"/>
            <person name="Russ C."/>
            <person name="Cuomo C."/>
            <person name="Shea T."/>
            <person name="Young S.K."/>
            <person name="Zeng Q."/>
            <person name="Koehrsen M."/>
            <person name="Haas B."/>
            <person name="Borodovsky M."/>
            <person name="Guigo R."/>
            <person name="Alvarado L."/>
            <person name="Berlin A."/>
            <person name="Bochicchio J."/>
            <person name="Borenstein D."/>
            <person name="Chapman S."/>
            <person name="Chen Z."/>
            <person name="Engels R."/>
            <person name="Freedman E."/>
            <person name="Gellesch M."/>
            <person name="Goldberg J."/>
            <person name="Griggs A."/>
            <person name="Gujja S."/>
            <person name="Heiman D."/>
            <person name="Hepburn T."/>
            <person name="Howarth C."/>
            <person name="Jen D."/>
            <person name="Larson L."/>
            <person name="Lewis B."/>
            <person name="Mehta T."/>
            <person name="Park D."/>
            <person name="Pearson M."/>
            <person name="Roberts A."/>
            <person name="Saif S."/>
            <person name="Shenoy N."/>
            <person name="Sisk P."/>
            <person name="Stolte C."/>
            <person name="Sykes S."/>
            <person name="Thomson T."/>
            <person name="Walk T."/>
            <person name="White J."/>
            <person name="Yandava C."/>
            <person name="Burger G."/>
            <person name="Gray M.W."/>
            <person name="Holland P.W.H."/>
            <person name="King N."/>
            <person name="Lang F.B.F."/>
            <person name="Roger A.J."/>
            <person name="Ruiz-Trillo I."/>
            <person name="Lander E."/>
            <person name="Nusbaum C."/>
        </authorList>
    </citation>
    <scope>NUCLEOTIDE SEQUENCE [LARGE SCALE GENOMIC DNA]</scope>
    <source>
        <strain evidence="6 7">DAOM BR117</strain>
    </source>
</reference>
<dbReference type="OMA" id="KYWTLMI"/>
<dbReference type="GO" id="GO:0008270">
    <property type="term" value="F:zinc ion binding"/>
    <property type="evidence" value="ECO:0007669"/>
    <property type="project" value="UniProtKB-KW"/>
</dbReference>
<dbReference type="VEuPathDB" id="FungiDB:SPPG_08568"/>
<dbReference type="InParanoid" id="A0A0L0H5G2"/>
<dbReference type="SUPFAM" id="SSF49899">
    <property type="entry name" value="Concanavalin A-like lectins/glucanases"/>
    <property type="match status" value="1"/>
</dbReference>
<dbReference type="PANTHER" id="PTHR13363:SF5">
    <property type="entry name" value="E3 UBIQUITIN-PROTEIN LIGASE RNF123"/>
    <property type="match status" value="1"/>
</dbReference>
<keyword evidence="7" id="KW-1185">Reference proteome</keyword>
<feature type="chain" id="PRO_5005539742" description="B30.2/SPRY domain-containing protein" evidence="4">
    <location>
        <begin position="26"/>
        <end position="1183"/>
    </location>
</feature>
<organism evidence="6 7">
    <name type="scientific">Spizellomyces punctatus (strain DAOM BR117)</name>
    <dbReference type="NCBI Taxonomy" id="645134"/>
    <lineage>
        <taxon>Eukaryota</taxon>
        <taxon>Fungi</taxon>
        <taxon>Fungi incertae sedis</taxon>
        <taxon>Chytridiomycota</taxon>
        <taxon>Chytridiomycota incertae sedis</taxon>
        <taxon>Chytridiomycetes</taxon>
        <taxon>Spizellomycetales</taxon>
        <taxon>Spizellomycetaceae</taxon>
        <taxon>Spizellomyces</taxon>
    </lineage>
</organism>
<dbReference type="SMART" id="SM00185">
    <property type="entry name" value="ARM"/>
    <property type="match status" value="6"/>
</dbReference>
<accession>A0A0L0H5G2</accession>
<dbReference type="InterPro" id="IPR011989">
    <property type="entry name" value="ARM-like"/>
</dbReference>
<dbReference type="InterPro" id="IPR043136">
    <property type="entry name" value="B30.2/SPRY_sf"/>
</dbReference>
<dbReference type="EMBL" id="KQ257472">
    <property type="protein sequence ID" value="KNC95963.1"/>
    <property type="molecule type" value="Genomic_DNA"/>
</dbReference>
<dbReference type="Gene3D" id="2.60.120.920">
    <property type="match status" value="2"/>
</dbReference>
<dbReference type="InterPro" id="IPR013320">
    <property type="entry name" value="ConA-like_dom_sf"/>
</dbReference>
<keyword evidence="2" id="KW-0863">Zinc-finger</keyword>
<dbReference type="Gene3D" id="1.25.10.10">
    <property type="entry name" value="Leucine-rich Repeat Variant"/>
    <property type="match status" value="2"/>
</dbReference>
<evidence type="ECO:0000256" key="3">
    <source>
        <dbReference type="ARBA" id="ARBA00022833"/>
    </source>
</evidence>
<dbReference type="Pfam" id="PF00622">
    <property type="entry name" value="SPRY"/>
    <property type="match status" value="1"/>
</dbReference>
<dbReference type="SUPFAM" id="SSF48371">
    <property type="entry name" value="ARM repeat"/>
    <property type="match status" value="3"/>
</dbReference>
<dbReference type="Proteomes" id="UP000053201">
    <property type="component" value="Unassembled WGS sequence"/>
</dbReference>
<feature type="signal peptide" evidence="4">
    <location>
        <begin position="1"/>
        <end position="25"/>
    </location>
</feature>
<sequence>MAALFSAGVLGTLMLSSLHSHLKQGSPLPDTPGYRKGKRRKAASDVISLKALEEVFRSSDPQLQESALQILLDRAMTEQSLSYIIKCCKNSKIPVTQRRAVAVIQQLTKQEQNRVILVRRGILKIFCHILLQPADETTYRYCIISMFRLVQNKDQRKVQIVRYGILGPLKKFLSISSTHSNDLMYWSLLLTHQLSLIDELQSELIGTGFLYILAYMIRLTFGNASMQRLCLHSLVRLLSKMENTEVVKQLQSLLQVNIVPLLVTCLRNEDVELASWAVFLIHEFVTKDVAKENFQSMKGLLPALAALLNSEEACVPRLVLRSLKYLGMRNDQYQIEMIRAGVVSKIVPCLIGGEHSDPDSPLWALALLHDLLAHAEAHAQFLEAKGLDTLIRISYDTTVHLSLYIADIIVYLASSLQNRDMLENSEVLDAVLHFCKSDEAELQYAGAALLLNLATLSDKMTDRIAENGSIELLADLTLHSDRENIQTVASKTLTTLTRRDPLLRDLIIATAIRPLVALVIEEAARTVHILFPRSSKRQSASDTFRGARGDGCVTIQSFELGTSCEPEADRLSIGEQSGYPEVFERLTGQLISLTIFMESELFDMPPRKKLERLLTTLLDLLILPLMYAEEEDTRSVDSDVQILTQTSSQIDALKCAKLGPDTDENGAPVAQGFAPGFGNFKDEVAMHALKLVAKLLKNDDACEYLVQENVFTVMVALMQQNRPNVSEQAIVALSAASLLPGLRNVILDVPFAFTGLTRALLRNASPMLRFHIQSFYEAVCNYTEPELRSSLEGDNVKFTKSQATPYMLVSPQCWEIRNESWTFESVRSEFGVIGSGRCAYEVELHTDGIVQIGWASSLCTFDPEAGTGVGDNRYSYAYDGHRKKKWHGPCSQSNEYGDDWYEWDVITALIDLDNKEISYLRNGVSLGVAFVDIPDVTWYPAISLASAQGCRVRFGYQLDPLQYLPQGYASIASIACNDAEVLSPDAPSVYYDASESPSNEDPLGISNLSVPLTEPTSCDRHEFLPSAYFELQLGIGGPETFMIPQVGIADRDKNIFFVGLCPGGRYVLMVVRNRDPDDKTFFRKDINEMLMHESMATIQDTEILATWRGPPVQDGDVIGCAISFAQGALLFTLNGKELGPIVHGVSEKLYVPYIRYVPRFTLNLGKASFLWPFGVPFGIGRLL</sequence>
<dbReference type="STRING" id="645134.A0A0L0H5G2"/>
<dbReference type="InterPro" id="IPR001870">
    <property type="entry name" value="B30.2/SPRY"/>
</dbReference>
<keyword evidence="1" id="KW-0479">Metal-binding</keyword>
<dbReference type="InterPro" id="IPR016024">
    <property type="entry name" value="ARM-type_fold"/>
</dbReference>
<evidence type="ECO:0000313" key="6">
    <source>
        <dbReference type="EMBL" id="KNC95963.1"/>
    </source>
</evidence>
<keyword evidence="3" id="KW-0862">Zinc</keyword>
<evidence type="ECO:0000256" key="4">
    <source>
        <dbReference type="SAM" id="SignalP"/>
    </source>
</evidence>
<dbReference type="GO" id="GO:0004842">
    <property type="term" value="F:ubiquitin-protein transferase activity"/>
    <property type="evidence" value="ECO:0007669"/>
    <property type="project" value="InterPro"/>
</dbReference>
<feature type="domain" description="B30.2/SPRY" evidence="5">
    <location>
        <begin position="776"/>
        <end position="961"/>
    </location>
</feature>